<dbReference type="GO" id="GO:0016746">
    <property type="term" value="F:acyltransferase activity"/>
    <property type="evidence" value="ECO:0007669"/>
    <property type="project" value="UniProtKB-KW"/>
</dbReference>
<feature type="compositionally biased region" description="Pro residues" evidence="6">
    <location>
        <begin position="174"/>
        <end position="186"/>
    </location>
</feature>
<evidence type="ECO:0000313" key="9">
    <source>
        <dbReference type="EMBL" id="MCU9968270.1"/>
    </source>
</evidence>
<feature type="domain" description="Lipoyl-binding" evidence="7">
    <location>
        <begin position="2"/>
        <end position="77"/>
    </location>
</feature>
<feature type="compositionally biased region" description="Low complexity" evidence="6">
    <location>
        <begin position="163"/>
        <end position="173"/>
    </location>
</feature>
<feature type="compositionally biased region" description="Low complexity" evidence="6">
    <location>
        <begin position="378"/>
        <end position="387"/>
    </location>
</feature>
<dbReference type="PANTHER" id="PTHR43178">
    <property type="entry name" value="DIHYDROLIPOAMIDE ACETYLTRANSFERASE COMPONENT OF PYRUVATE DEHYDROGENASE COMPLEX"/>
    <property type="match status" value="1"/>
</dbReference>
<dbReference type="Pfam" id="PF02817">
    <property type="entry name" value="E3_binding"/>
    <property type="match status" value="1"/>
</dbReference>
<dbReference type="CDD" id="cd06849">
    <property type="entry name" value="lipoyl_domain"/>
    <property type="match status" value="2"/>
</dbReference>
<feature type="compositionally biased region" description="Pro residues" evidence="6">
    <location>
        <begin position="89"/>
        <end position="102"/>
    </location>
</feature>
<dbReference type="SUPFAM" id="SSF47005">
    <property type="entry name" value="Peripheral subunit-binding domain of 2-oxo acid dehydrogenase complex"/>
    <property type="match status" value="1"/>
</dbReference>
<feature type="domain" description="Lipoyl-binding" evidence="7">
    <location>
        <begin position="448"/>
        <end position="523"/>
    </location>
</feature>
<accession>A0ABD4TTM8</accession>
<protein>
    <submittedName>
        <fullName evidence="9">Dihydrolipoyllysine succinyltransferase</fullName>
    </submittedName>
</protein>
<comment type="caution">
    <text evidence="9">The sequence shown here is derived from an EMBL/GenBank/DDBJ whole genome shotgun (WGS) entry which is preliminary data.</text>
</comment>
<dbReference type="SUPFAM" id="SSF51230">
    <property type="entry name" value="Single hybrid motif"/>
    <property type="match status" value="2"/>
</dbReference>
<dbReference type="InterPro" id="IPR011053">
    <property type="entry name" value="Single_hybrid_motif"/>
</dbReference>
<feature type="compositionally biased region" description="Low complexity" evidence="6">
    <location>
        <begin position="144"/>
        <end position="153"/>
    </location>
</feature>
<feature type="compositionally biased region" description="Pro residues" evidence="6">
    <location>
        <begin position="283"/>
        <end position="307"/>
    </location>
</feature>
<evidence type="ECO:0000256" key="2">
    <source>
        <dbReference type="ARBA" id="ARBA00007317"/>
    </source>
</evidence>
<comment type="cofactor">
    <cofactor evidence="1">
        <name>(R)-lipoate</name>
        <dbReference type="ChEBI" id="CHEBI:83088"/>
    </cofactor>
</comment>
<sequence>MSEIVAMPVLGESVTEGTVTTWLKQVGEVVALDEPLLEVSTDKVDTEVPSPVAGVLLKILVSEDETVDVGTPLAVVGSALELEAEPSEPAAPVPAPTVPNPEIPSTVTITPEGKASVEWSYPSVPPIPPKAAESPVVSPETTSQPVQPVQPVLSPIPPVTPERSTTPTDATAPSTPPAPPVAPAVEPPRDASVTGGYITPIVRKLAAEKGVDLSQVTGTGVGGRIRKQDVLDAAGVFPQDSTRPATPPLTPPPLPTPPVMTAPVLPAVPAIPPTSHEAASPSTPTPPVPTMSPAVSTPPTPPVPSTPLLPASPATPVVPVIPTAAPRTATGELDVARLAQLFAEVAAAFDQNKTTVEPTETPVPAPIPAATKSGSDFPSAQPVSHAAPPAPPVPPMPPAVSTTPAPPAAPLAPTAPPAAPVVPFAPPASSAAPTPIEPPNVSAPNGEENPIVMPALGESVTEGTVTTWLKQVGDAVTVDEPLLEVSTDKVDTEVPSPISGVISQILVKEDETVEVGAILAYVR</sequence>
<feature type="region of interest" description="Disordered" evidence="6">
    <location>
        <begin position="236"/>
        <end position="310"/>
    </location>
</feature>
<dbReference type="PANTHER" id="PTHR43178:SF5">
    <property type="entry name" value="LIPOAMIDE ACYLTRANSFERASE COMPONENT OF BRANCHED-CHAIN ALPHA-KETO ACID DEHYDROGENASE COMPLEX, MITOCHONDRIAL"/>
    <property type="match status" value="1"/>
</dbReference>
<organism evidence="9 10">
    <name type="scientific">Mobiluncus mulieris</name>
    <dbReference type="NCBI Taxonomy" id="2052"/>
    <lineage>
        <taxon>Bacteria</taxon>
        <taxon>Bacillati</taxon>
        <taxon>Actinomycetota</taxon>
        <taxon>Actinomycetes</taxon>
        <taxon>Actinomycetales</taxon>
        <taxon>Actinomycetaceae</taxon>
        <taxon>Mobiluncus</taxon>
    </lineage>
</organism>
<feature type="compositionally biased region" description="Pro residues" evidence="6">
    <location>
        <begin position="388"/>
        <end position="426"/>
    </location>
</feature>
<dbReference type="InterPro" id="IPR036625">
    <property type="entry name" value="E3-bd_dom_sf"/>
</dbReference>
<evidence type="ECO:0000256" key="5">
    <source>
        <dbReference type="ARBA" id="ARBA00023315"/>
    </source>
</evidence>
<dbReference type="InterPro" id="IPR003016">
    <property type="entry name" value="2-oxoA_DH_lipoyl-BS"/>
</dbReference>
<dbReference type="Gene3D" id="4.10.320.10">
    <property type="entry name" value="E3-binding domain"/>
    <property type="match status" value="1"/>
</dbReference>
<comment type="similarity">
    <text evidence="2">Belongs to the 2-oxoacid dehydrogenase family.</text>
</comment>
<reference evidence="9 10" key="1">
    <citation type="submission" date="2019-08" db="EMBL/GenBank/DDBJ databases">
        <title>Comparison of rpoB and gyrB Sequences from Mobiluncus Species and Development of a Multiplex PCR Method for Clinical Detection of Mobiluncus curtisii and Mobiluncus mulieris.</title>
        <authorList>
            <person name="Yang L."/>
            <person name="Shen Y."/>
            <person name="Xu G."/>
            <person name="Shu L.-B."/>
            <person name="Hu J."/>
            <person name="Zhang R."/>
            <person name="Wang Y."/>
            <person name="Zhou H.-W."/>
            <person name="Zhang X."/>
        </authorList>
    </citation>
    <scope>NUCLEOTIDE SEQUENCE [LARGE SCALE GENOMIC DNA]</scope>
    <source>
        <strain evidence="9 10">M26</strain>
    </source>
</reference>
<keyword evidence="5" id="KW-0012">Acyltransferase</keyword>
<evidence type="ECO:0000256" key="6">
    <source>
        <dbReference type="SAM" id="MobiDB-lite"/>
    </source>
</evidence>
<dbReference type="InterPro" id="IPR000089">
    <property type="entry name" value="Biotin_lipoyl"/>
</dbReference>
<dbReference type="InterPro" id="IPR050743">
    <property type="entry name" value="2-oxoacid_DH_E2_comp"/>
</dbReference>
<keyword evidence="3" id="KW-0808">Transferase</keyword>
<dbReference type="AlphaFoldDB" id="A0ABD4TTM8"/>
<feature type="compositionally biased region" description="Low complexity" evidence="6">
    <location>
        <begin position="261"/>
        <end position="282"/>
    </location>
</feature>
<evidence type="ECO:0000259" key="8">
    <source>
        <dbReference type="PROSITE" id="PS51826"/>
    </source>
</evidence>
<evidence type="ECO:0000259" key="7">
    <source>
        <dbReference type="PROSITE" id="PS50968"/>
    </source>
</evidence>
<dbReference type="Pfam" id="PF00364">
    <property type="entry name" value="Biotin_lipoyl"/>
    <property type="match status" value="2"/>
</dbReference>
<feature type="domain" description="Peripheral subunit-binding (PSBD)" evidence="8">
    <location>
        <begin position="197"/>
        <end position="234"/>
    </location>
</feature>
<feature type="region of interest" description="Disordered" evidence="6">
    <location>
        <begin position="86"/>
        <end position="108"/>
    </location>
</feature>
<dbReference type="Gene3D" id="2.40.50.100">
    <property type="match status" value="2"/>
</dbReference>
<dbReference type="InterPro" id="IPR004167">
    <property type="entry name" value="PSBD"/>
</dbReference>
<dbReference type="PROSITE" id="PS00189">
    <property type="entry name" value="LIPOYL"/>
    <property type="match status" value="2"/>
</dbReference>
<keyword evidence="4" id="KW-0450">Lipoyl</keyword>
<gene>
    <name evidence="9" type="ORF">FYZ43_02310</name>
</gene>
<evidence type="ECO:0000256" key="3">
    <source>
        <dbReference type="ARBA" id="ARBA00022679"/>
    </source>
</evidence>
<evidence type="ECO:0000313" key="10">
    <source>
        <dbReference type="Proteomes" id="UP001209486"/>
    </source>
</evidence>
<dbReference type="Proteomes" id="UP001209486">
    <property type="component" value="Unassembled WGS sequence"/>
</dbReference>
<dbReference type="RefSeq" id="WP_169770004.1">
    <property type="nucleotide sequence ID" value="NZ_JABCUP010000003.1"/>
</dbReference>
<feature type="region of interest" description="Disordered" evidence="6">
    <location>
        <begin position="354"/>
        <end position="448"/>
    </location>
</feature>
<feature type="region of interest" description="Disordered" evidence="6">
    <location>
        <begin position="130"/>
        <end position="192"/>
    </location>
</feature>
<name>A0ABD4TTM8_9ACTO</name>
<dbReference type="PROSITE" id="PS50968">
    <property type="entry name" value="BIOTINYL_LIPOYL"/>
    <property type="match status" value="2"/>
</dbReference>
<feature type="compositionally biased region" description="Pro residues" evidence="6">
    <location>
        <begin position="245"/>
        <end position="260"/>
    </location>
</feature>
<evidence type="ECO:0000256" key="1">
    <source>
        <dbReference type="ARBA" id="ARBA00001938"/>
    </source>
</evidence>
<dbReference type="PROSITE" id="PS51826">
    <property type="entry name" value="PSBD"/>
    <property type="match status" value="1"/>
</dbReference>
<evidence type="ECO:0000256" key="4">
    <source>
        <dbReference type="ARBA" id="ARBA00022823"/>
    </source>
</evidence>
<proteinExistence type="inferred from homology"/>
<dbReference type="EMBL" id="VSZY01000002">
    <property type="protein sequence ID" value="MCU9968270.1"/>
    <property type="molecule type" value="Genomic_DNA"/>
</dbReference>